<keyword evidence="2" id="KW-0808">Transferase</keyword>
<dbReference type="InterPro" id="IPR000182">
    <property type="entry name" value="GNAT_dom"/>
</dbReference>
<evidence type="ECO:0000313" key="4">
    <source>
        <dbReference type="Proteomes" id="UP000437631"/>
    </source>
</evidence>
<organism evidence="2 4">
    <name type="scientific">Bifidobacterium adolescentis</name>
    <dbReference type="NCBI Taxonomy" id="1680"/>
    <lineage>
        <taxon>Bacteria</taxon>
        <taxon>Bacillati</taxon>
        <taxon>Actinomycetota</taxon>
        <taxon>Actinomycetes</taxon>
        <taxon>Bifidobacteriales</taxon>
        <taxon>Bifidobacteriaceae</taxon>
        <taxon>Bifidobacterium</taxon>
    </lineage>
</organism>
<reference evidence="4 5" key="1">
    <citation type="journal article" date="2019" name="Nat. Med.">
        <title>A library of human gut bacterial isolates paired with longitudinal multiomics data enables mechanistic microbiome research.</title>
        <authorList>
            <person name="Poyet M."/>
            <person name="Groussin M."/>
            <person name="Gibbons S.M."/>
            <person name="Avila-Pacheco J."/>
            <person name="Jiang X."/>
            <person name="Kearney S.M."/>
            <person name="Perrotta A.R."/>
            <person name="Berdy B."/>
            <person name="Zhao S."/>
            <person name="Lieberman T.D."/>
            <person name="Swanson P.K."/>
            <person name="Smith M."/>
            <person name="Roesemann S."/>
            <person name="Alexander J.E."/>
            <person name="Rich S.A."/>
            <person name="Livny J."/>
            <person name="Vlamakis H."/>
            <person name="Clish C."/>
            <person name="Bullock K."/>
            <person name="Deik A."/>
            <person name="Scott J."/>
            <person name="Pierce K.A."/>
            <person name="Xavier R.J."/>
            <person name="Alm E.J."/>
        </authorList>
    </citation>
    <scope>NUCLEOTIDE SEQUENCE [LARGE SCALE GENOMIC DNA]</scope>
    <source>
        <strain evidence="3 5">BIOML-A105</strain>
        <strain evidence="2 4">BIOML-A190</strain>
    </source>
</reference>
<evidence type="ECO:0000313" key="3">
    <source>
        <dbReference type="EMBL" id="KAB5883462.1"/>
    </source>
</evidence>
<evidence type="ECO:0000313" key="2">
    <source>
        <dbReference type="EMBL" id="KAB5744299.1"/>
    </source>
</evidence>
<evidence type="ECO:0000259" key="1">
    <source>
        <dbReference type="PROSITE" id="PS51186"/>
    </source>
</evidence>
<dbReference type="PROSITE" id="PS51186">
    <property type="entry name" value="GNAT"/>
    <property type="match status" value="1"/>
</dbReference>
<protein>
    <submittedName>
        <fullName evidence="2">GNAT family N-acetyltransferase</fullName>
    </submittedName>
</protein>
<gene>
    <name evidence="3" type="ORF">GA629_08860</name>
    <name evidence="2" type="ORF">GA752_08695</name>
</gene>
<dbReference type="Proteomes" id="UP000437631">
    <property type="component" value="Unassembled WGS sequence"/>
</dbReference>
<dbReference type="SUPFAM" id="SSF55729">
    <property type="entry name" value="Acyl-CoA N-acyltransferases (Nat)"/>
    <property type="match status" value="1"/>
</dbReference>
<accession>A0A6A2REP1</accession>
<evidence type="ECO:0000313" key="5">
    <source>
        <dbReference type="Proteomes" id="UP000470200"/>
    </source>
</evidence>
<dbReference type="EMBL" id="WDLT01000012">
    <property type="protein sequence ID" value="KAB5744299.1"/>
    <property type="molecule type" value="Genomic_DNA"/>
</dbReference>
<dbReference type="Proteomes" id="UP000470200">
    <property type="component" value="Unassembled WGS sequence"/>
</dbReference>
<dbReference type="GO" id="GO:0016747">
    <property type="term" value="F:acyltransferase activity, transferring groups other than amino-acyl groups"/>
    <property type="evidence" value="ECO:0007669"/>
    <property type="project" value="InterPro"/>
</dbReference>
<dbReference type="InterPro" id="IPR016181">
    <property type="entry name" value="Acyl_CoA_acyltransferase"/>
</dbReference>
<name>A0A6A2REP1_BIFAD</name>
<comment type="caution">
    <text evidence="2">The sequence shown here is derived from an EMBL/GenBank/DDBJ whole genome shotgun (WGS) entry which is preliminary data.</text>
</comment>
<dbReference type="AlphaFoldDB" id="A0A6A2REP1"/>
<dbReference type="Pfam" id="PF13508">
    <property type="entry name" value="Acetyltransf_7"/>
    <property type="match status" value="1"/>
</dbReference>
<dbReference type="EMBL" id="WDIP01000010">
    <property type="protein sequence ID" value="KAB5883462.1"/>
    <property type="molecule type" value="Genomic_DNA"/>
</dbReference>
<proteinExistence type="predicted"/>
<dbReference type="CDD" id="cd04301">
    <property type="entry name" value="NAT_SF"/>
    <property type="match status" value="1"/>
</dbReference>
<feature type="domain" description="N-acetyltransferase" evidence="1">
    <location>
        <begin position="26"/>
        <end position="182"/>
    </location>
</feature>
<dbReference type="Gene3D" id="3.40.630.30">
    <property type="match status" value="1"/>
</dbReference>
<sequence>MSRRVRFFSVMPVDMRPIGITSSSGDNLDDMPDKMTKKARKLTRKGWTFRFARTEKDKNKAVELFRTVDGIAGNAVFDGDILVAESPHHSIAGAALLGSWEDANGLRHCLVRVLAVAPDKQGKGVGTALLWATHAAARGIEVFGGCSAANEGFYRAAGCEIRTDLGNGMVSSNPLYNRWFVLP</sequence>